<dbReference type="SUPFAM" id="SSF100939">
    <property type="entry name" value="SPOC domain-like"/>
    <property type="match status" value="1"/>
</dbReference>
<proteinExistence type="predicted"/>
<dbReference type="Gene3D" id="1.10.1600.10">
    <property type="match status" value="1"/>
</dbReference>
<name>A0A183HPX1_9BILA</name>
<evidence type="ECO:0000259" key="1">
    <source>
        <dbReference type="Pfam" id="PF03730"/>
    </source>
</evidence>
<keyword evidence="3" id="KW-1185">Reference proteome</keyword>
<reference evidence="4" key="1">
    <citation type="submission" date="2016-06" db="UniProtKB">
        <authorList>
            <consortium name="WormBaseParasite"/>
        </authorList>
    </citation>
    <scope>IDENTIFICATION</scope>
</reference>
<dbReference type="GO" id="GO:0003678">
    <property type="term" value="F:DNA helicase activity"/>
    <property type="evidence" value="ECO:0007669"/>
    <property type="project" value="InterPro"/>
</dbReference>
<feature type="domain" description="Ku70/Ku80 C-terminal arm" evidence="1">
    <location>
        <begin position="26"/>
        <end position="101"/>
    </location>
</feature>
<evidence type="ECO:0000313" key="3">
    <source>
        <dbReference type="Proteomes" id="UP000267606"/>
    </source>
</evidence>
<protein>
    <submittedName>
        <fullName evidence="4">Ku_C domain-containing protein</fullName>
    </submittedName>
</protein>
<sequence length="131" mass="14737">MHAFVKAMDLTKAHFNSETGQFEESLRPRDVPNPKLQNVCKAMKHRALHPNTPLPAFEDNLLGDLLEPNALLLNRASESLDYLKTNIRMLESPSKKQPTKEVKEEILPSMSADNSMLPEGGRFIKIDEVGI</sequence>
<dbReference type="GO" id="GO:0003677">
    <property type="term" value="F:DNA binding"/>
    <property type="evidence" value="ECO:0007669"/>
    <property type="project" value="InterPro"/>
</dbReference>
<dbReference type="STRING" id="387005.A0A183HPX1"/>
<dbReference type="InterPro" id="IPR016194">
    <property type="entry name" value="SPOC-like_C_dom_sf"/>
</dbReference>
<dbReference type="EMBL" id="UZAJ01011792">
    <property type="protein sequence ID" value="VDO61279.1"/>
    <property type="molecule type" value="Genomic_DNA"/>
</dbReference>
<evidence type="ECO:0000313" key="4">
    <source>
        <dbReference type="WBParaSite" id="OFLC_0000953201-mRNA-1"/>
    </source>
</evidence>
<gene>
    <name evidence="2" type="ORF">OFLC_LOCUS9538</name>
</gene>
<dbReference type="WBParaSite" id="OFLC_0000953201-mRNA-1">
    <property type="protein sequence ID" value="OFLC_0000953201-mRNA-1"/>
    <property type="gene ID" value="OFLC_0000953201"/>
</dbReference>
<dbReference type="AlphaFoldDB" id="A0A183HPX1"/>
<evidence type="ECO:0000313" key="2">
    <source>
        <dbReference type="EMBL" id="VDO61279.1"/>
    </source>
</evidence>
<dbReference type="Proteomes" id="UP000267606">
    <property type="component" value="Unassembled WGS sequence"/>
</dbReference>
<dbReference type="GO" id="GO:0006303">
    <property type="term" value="P:double-strand break repair via nonhomologous end joining"/>
    <property type="evidence" value="ECO:0007669"/>
    <property type="project" value="InterPro"/>
</dbReference>
<dbReference type="InterPro" id="IPR005160">
    <property type="entry name" value="Ku_C"/>
</dbReference>
<accession>A0A183HPX1</accession>
<dbReference type="Pfam" id="PF03730">
    <property type="entry name" value="Ku_C"/>
    <property type="match status" value="1"/>
</dbReference>
<organism evidence="4">
    <name type="scientific">Onchocerca flexuosa</name>
    <dbReference type="NCBI Taxonomy" id="387005"/>
    <lineage>
        <taxon>Eukaryota</taxon>
        <taxon>Metazoa</taxon>
        <taxon>Ecdysozoa</taxon>
        <taxon>Nematoda</taxon>
        <taxon>Chromadorea</taxon>
        <taxon>Rhabditida</taxon>
        <taxon>Spirurina</taxon>
        <taxon>Spiruromorpha</taxon>
        <taxon>Filarioidea</taxon>
        <taxon>Onchocercidae</taxon>
        <taxon>Onchocerca</taxon>
    </lineage>
</organism>
<reference evidence="2 3" key="2">
    <citation type="submission" date="2018-11" db="EMBL/GenBank/DDBJ databases">
        <authorList>
            <consortium name="Pathogen Informatics"/>
        </authorList>
    </citation>
    <scope>NUCLEOTIDE SEQUENCE [LARGE SCALE GENOMIC DNA]</scope>
</reference>